<dbReference type="Gene3D" id="1.10.10.10">
    <property type="entry name" value="Winged helix-like DNA-binding domain superfamily/Winged helix DNA-binding domain"/>
    <property type="match status" value="1"/>
</dbReference>
<gene>
    <name evidence="5" type="ORF">ACFSYH_00990</name>
</gene>
<dbReference type="PANTHER" id="PTHR38445">
    <property type="entry name" value="HTH-TYPE TRANSCRIPTIONAL REPRESSOR YTRA"/>
    <property type="match status" value="1"/>
</dbReference>
<keyword evidence="3" id="KW-0804">Transcription</keyword>
<proteinExistence type="predicted"/>
<dbReference type="InterPro" id="IPR000524">
    <property type="entry name" value="Tscrpt_reg_HTH_GntR"/>
</dbReference>
<evidence type="ECO:0000313" key="5">
    <source>
        <dbReference type="EMBL" id="MFD2839151.1"/>
    </source>
</evidence>
<sequence length="120" mass="13246">MLDESKPIFQQVADQICDDILSGASPEESQVASTNELALFLRINPATAGKGINLLVDRGILYKKRGIGMFVAPRAHEIVRKDREMAFTQDQLKAFVIHAKSLGLSLDTVTTLIAKEYNND</sequence>
<evidence type="ECO:0000259" key="4">
    <source>
        <dbReference type="PROSITE" id="PS50949"/>
    </source>
</evidence>
<accession>A0ABW5X9L9</accession>
<keyword evidence="6" id="KW-1185">Reference proteome</keyword>
<keyword evidence="2" id="KW-0238">DNA-binding</keyword>
<name>A0ABW5X9L9_9MICO</name>
<evidence type="ECO:0000313" key="6">
    <source>
        <dbReference type="Proteomes" id="UP001597391"/>
    </source>
</evidence>
<evidence type="ECO:0000256" key="2">
    <source>
        <dbReference type="ARBA" id="ARBA00023125"/>
    </source>
</evidence>
<dbReference type="SMART" id="SM00345">
    <property type="entry name" value="HTH_GNTR"/>
    <property type="match status" value="1"/>
</dbReference>
<dbReference type="RefSeq" id="WP_377464582.1">
    <property type="nucleotide sequence ID" value="NZ_JBHUOP010000001.1"/>
</dbReference>
<reference evidence="6" key="1">
    <citation type="journal article" date="2019" name="Int. J. Syst. Evol. Microbiol.">
        <title>The Global Catalogue of Microorganisms (GCM) 10K type strain sequencing project: providing services to taxonomists for standard genome sequencing and annotation.</title>
        <authorList>
            <consortium name="The Broad Institute Genomics Platform"/>
            <consortium name="The Broad Institute Genome Sequencing Center for Infectious Disease"/>
            <person name="Wu L."/>
            <person name="Ma J."/>
        </authorList>
    </citation>
    <scope>NUCLEOTIDE SEQUENCE [LARGE SCALE GENOMIC DNA]</scope>
    <source>
        <strain evidence="6">KCTC 33576</strain>
    </source>
</reference>
<protein>
    <submittedName>
        <fullName evidence="5">GntR family transcriptional regulator</fullName>
    </submittedName>
</protein>
<dbReference type="PANTHER" id="PTHR38445:SF10">
    <property type="entry name" value="GNTR-FAMILY TRANSCRIPTIONAL REGULATOR"/>
    <property type="match status" value="1"/>
</dbReference>
<dbReference type="SUPFAM" id="SSF46785">
    <property type="entry name" value="Winged helix' DNA-binding domain"/>
    <property type="match status" value="1"/>
</dbReference>
<feature type="domain" description="HTH gntR-type" evidence="4">
    <location>
        <begin position="6"/>
        <end position="74"/>
    </location>
</feature>
<comment type="caution">
    <text evidence="5">The sequence shown here is derived from an EMBL/GenBank/DDBJ whole genome shotgun (WGS) entry which is preliminary data.</text>
</comment>
<evidence type="ECO:0000256" key="1">
    <source>
        <dbReference type="ARBA" id="ARBA00023015"/>
    </source>
</evidence>
<dbReference type="InterPro" id="IPR036390">
    <property type="entry name" value="WH_DNA-bd_sf"/>
</dbReference>
<dbReference type="Proteomes" id="UP001597391">
    <property type="component" value="Unassembled WGS sequence"/>
</dbReference>
<dbReference type="CDD" id="cd07377">
    <property type="entry name" value="WHTH_GntR"/>
    <property type="match status" value="1"/>
</dbReference>
<organism evidence="5 6">
    <name type="scientific">Populibacterium corticicola</name>
    <dbReference type="NCBI Taxonomy" id="1812826"/>
    <lineage>
        <taxon>Bacteria</taxon>
        <taxon>Bacillati</taxon>
        <taxon>Actinomycetota</taxon>
        <taxon>Actinomycetes</taxon>
        <taxon>Micrococcales</taxon>
        <taxon>Jonesiaceae</taxon>
        <taxon>Populibacterium</taxon>
    </lineage>
</organism>
<keyword evidence="1" id="KW-0805">Transcription regulation</keyword>
<evidence type="ECO:0000256" key="3">
    <source>
        <dbReference type="ARBA" id="ARBA00023163"/>
    </source>
</evidence>
<dbReference type="InterPro" id="IPR036388">
    <property type="entry name" value="WH-like_DNA-bd_sf"/>
</dbReference>
<dbReference type="PROSITE" id="PS50949">
    <property type="entry name" value="HTH_GNTR"/>
    <property type="match status" value="1"/>
</dbReference>
<dbReference type="EMBL" id="JBHUOP010000001">
    <property type="protein sequence ID" value="MFD2839151.1"/>
    <property type="molecule type" value="Genomic_DNA"/>
</dbReference>